<dbReference type="Proteomes" id="UP000030672">
    <property type="component" value="Unassembled WGS sequence"/>
</dbReference>
<dbReference type="Pfam" id="PF00378">
    <property type="entry name" value="ECH_1"/>
    <property type="match status" value="1"/>
</dbReference>
<dbReference type="AlphaFoldDB" id="A0A074VN06"/>
<sequence>MASSYKTTPPKTTTYELSNPEPGVLLVQICRPKAMNSIPVAGHWEGEAVWKWFDQEPSLSVAVITGQGPKAFCAGADLMEQRDRGAAKDETVKPQIGPVGGFAGLSRRLGKKPVIAAVNGFALGGGFEICLNCDIVISSPNAKFGLPEVQRGLYAGAGGLSRIVRTCGIQIATELALTGRAISSAEAQKYGVVNKVSQSPDSLLPEALAMAKEIASHSPDAIIVTRAGLRESWETGSVERASQLTAEKYQDALMSGENLMIGLQAFAEKKKPKWVASKL</sequence>
<dbReference type="CDD" id="cd06558">
    <property type="entry name" value="crotonase-like"/>
    <property type="match status" value="1"/>
</dbReference>
<dbReference type="InterPro" id="IPR018376">
    <property type="entry name" value="Enoyl-CoA_hyd/isom_CS"/>
</dbReference>
<dbReference type="HOGENOM" id="CLU_009834_7_6_1"/>
<dbReference type="FunFam" id="3.90.226.10:FF:000074">
    <property type="entry name" value="Enoyl-CoA hydratase (AFU_orthologue AFUA_2G10650)"/>
    <property type="match status" value="1"/>
</dbReference>
<organism evidence="9 10">
    <name type="scientific">Aureobasidium melanogenum (strain CBS 110374)</name>
    <name type="common">Aureobasidium pullulans var. melanogenum</name>
    <dbReference type="NCBI Taxonomy" id="1043003"/>
    <lineage>
        <taxon>Eukaryota</taxon>
        <taxon>Fungi</taxon>
        <taxon>Dikarya</taxon>
        <taxon>Ascomycota</taxon>
        <taxon>Pezizomycotina</taxon>
        <taxon>Dothideomycetes</taxon>
        <taxon>Dothideomycetidae</taxon>
        <taxon>Dothideales</taxon>
        <taxon>Saccotheciaceae</taxon>
        <taxon>Aureobasidium</taxon>
    </lineage>
</organism>
<evidence type="ECO:0000256" key="1">
    <source>
        <dbReference type="ARBA" id="ARBA00004275"/>
    </source>
</evidence>
<dbReference type="PANTHER" id="PTHR11941">
    <property type="entry name" value="ENOYL-COA HYDRATASE-RELATED"/>
    <property type="match status" value="1"/>
</dbReference>
<dbReference type="GeneID" id="63915993"/>
<evidence type="ECO:0000313" key="10">
    <source>
        <dbReference type="Proteomes" id="UP000030672"/>
    </source>
</evidence>
<dbReference type="RefSeq" id="XP_040877522.1">
    <property type="nucleotide sequence ID" value="XM_041022620.1"/>
</dbReference>
<dbReference type="GO" id="GO:0005777">
    <property type="term" value="C:peroxisome"/>
    <property type="evidence" value="ECO:0007669"/>
    <property type="project" value="UniProtKB-SubCell"/>
</dbReference>
<keyword evidence="6" id="KW-0413">Isomerase</keyword>
<dbReference type="SUPFAM" id="SSF52096">
    <property type="entry name" value="ClpP/crotonase"/>
    <property type="match status" value="1"/>
</dbReference>
<accession>A0A074VN06</accession>
<dbReference type="Gene3D" id="3.90.226.10">
    <property type="entry name" value="2-enoyl-CoA Hydratase, Chain A, domain 1"/>
    <property type="match status" value="1"/>
</dbReference>
<comment type="pathway">
    <text evidence="2">Siderophore biosynthesis.</text>
</comment>
<keyword evidence="7" id="KW-0456">Lyase</keyword>
<comment type="similarity">
    <text evidence="3 8">Belongs to the enoyl-CoA hydratase/isomerase family.</text>
</comment>
<evidence type="ECO:0000256" key="2">
    <source>
        <dbReference type="ARBA" id="ARBA00004924"/>
    </source>
</evidence>
<dbReference type="GO" id="GO:0005739">
    <property type="term" value="C:mitochondrion"/>
    <property type="evidence" value="ECO:0007669"/>
    <property type="project" value="TreeGrafter"/>
</dbReference>
<keyword evidence="10" id="KW-1185">Reference proteome</keyword>
<dbReference type="InterPro" id="IPR029045">
    <property type="entry name" value="ClpP/crotonase-like_dom_sf"/>
</dbReference>
<keyword evidence="5" id="KW-0576">Peroxisome</keyword>
<comment type="subcellular location">
    <subcellularLocation>
        <location evidence="1">Peroxisome</location>
    </subcellularLocation>
</comment>
<evidence type="ECO:0000256" key="4">
    <source>
        <dbReference type="ARBA" id="ARBA00023026"/>
    </source>
</evidence>
<reference evidence="9 10" key="1">
    <citation type="journal article" date="2014" name="BMC Genomics">
        <title>Genome sequencing of four Aureobasidium pullulans varieties: biotechnological potential, stress tolerance, and description of new species.</title>
        <authorList>
            <person name="Gostin Ar C."/>
            <person name="Ohm R.A."/>
            <person name="Kogej T."/>
            <person name="Sonjak S."/>
            <person name="Turk M."/>
            <person name="Zajc J."/>
            <person name="Zalar P."/>
            <person name="Grube M."/>
            <person name="Sun H."/>
            <person name="Han J."/>
            <person name="Sharma A."/>
            <person name="Chiniquy J."/>
            <person name="Ngan C.Y."/>
            <person name="Lipzen A."/>
            <person name="Barry K."/>
            <person name="Grigoriev I.V."/>
            <person name="Gunde-Cimerman N."/>
        </authorList>
    </citation>
    <scope>NUCLEOTIDE SEQUENCE [LARGE SCALE GENOMIC DNA]</scope>
    <source>
        <strain evidence="9 10">CBS 110374</strain>
    </source>
</reference>
<dbReference type="GO" id="GO:0016829">
    <property type="term" value="F:lyase activity"/>
    <property type="evidence" value="ECO:0007669"/>
    <property type="project" value="UniProtKB-KW"/>
</dbReference>
<protein>
    <submittedName>
        <fullName evidence="9">Enoyl-CoA hydratase</fullName>
    </submittedName>
</protein>
<evidence type="ECO:0000256" key="6">
    <source>
        <dbReference type="ARBA" id="ARBA00023235"/>
    </source>
</evidence>
<dbReference type="STRING" id="1043003.A0A074VN06"/>
<proteinExistence type="inferred from homology"/>
<name>A0A074VN06_AURM1</name>
<dbReference type="PANTHER" id="PTHR11941:SF68">
    <property type="entry name" value="CARNITINYL-COA DEHYDRATASE"/>
    <property type="match status" value="1"/>
</dbReference>
<keyword evidence="4" id="KW-0843">Virulence</keyword>
<evidence type="ECO:0000256" key="5">
    <source>
        <dbReference type="ARBA" id="ARBA00023140"/>
    </source>
</evidence>
<evidence type="ECO:0000256" key="8">
    <source>
        <dbReference type="RuleBase" id="RU003707"/>
    </source>
</evidence>
<dbReference type="PROSITE" id="PS00166">
    <property type="entry name" value="ENOYL_COA_HYDRATASE"/>
    <property type="match status" value="1"/>
</dbReference>
<evidence type="ECO:0000313" key="9">
    <source>
        <dbReference type="EMBL" id="KEQ60499.1"/>
    </source>
</evidence>
<dbReference type="GO" id="GO:0006635">
    <property type="term" value="P:fatty acid beta-oxidation"/>
    <property type="evidence" value="ECO:0007669"/>
    <property type="project" value="TreeGrafter"/>
</dbReference>
<evidence type="ECO:0000256" key="7">
    <source>
        <dbReference type="ARBA" id="ARBA00023239"/>
    </source>
</evidence>
<gene>
    <name evidence="9" type="ORF">M437DRAFT_54039</name>
</gene>
<dbReference type="EMBL" id="KL584842">
    <property type="protein sequence ID" value="KEQ60499.1"/>
    <property type="molecule type" value="Genomic_DNA"/>
</dbReference>
<evidence type="ECO:0000256" key="3">
    <source>
        <dbReference type="ARBA" id="ARBA00005254"/>
    </source>
</evidence>
<dbReference type="GO" id="GO:0016853">
    <property type="term" value="F:isomerase activity"/>
    <property type="evidence" value="ECO:0007669"/>
    <property type="project" value="UniProtKB-KW"/>
</dbReference>
<dbReference type="InterPro" id="IPR001753">
    <property type="entry name" value="Enoyl-CoA_hydra/iso"/>
</dbReference>